<evidence type="ECO:0000256" key="4">
    <source>
        <dbReference type="ARBA" id="ARBA00022801"/>
    </source>
</evidence>
<proteinExistence type="inferred from homology"/>
<evidence type="ECO:0000313" key="8">
    <source>
        <dbReference type="EMBL" id="MEZ0452245.1"/>
    </source>
</evidence>
<sequence length="568" mass="63186">MFKKLGLGLLALAGTISFLRAQDKKDFVKYINSQHDWVDAVFNTLTPKEKVAQLFLVRAHTNLGQKYIDSVAQVVKDEQLGGLVVFQGGPVRHVDMFNRYQSLAKVPLMITFDGEWGLGMRMPDSTLSFPYQMTLGAVQDNQLIYRMGREVAQDFHRIGMHFNFAPDVDINNNPKNPVIGIRSFGDNKYNVTQKAKAYMDGMVDGGILASIKHFPGHGDTDVDSHYDLPQLPFDKKRLDTLEMYPFKELINAGAPAVMVAHMNIPSLDATPNMPSSISKKVVTDLLRNELGFKGLTVTDAMDMKGVKKFFPNGEADVQAIIAGHDLLEVSENSKRAIDLILKAIDEGRIAQSDIDARVKRVLAAKLWLGLDKYQTTSQQNLYADLHRASAIQLIDELSNAAITALRSTDKLKSFKKELPTAIINIGIPANQTFQDDLIKGLSNATAYFVPDSISKDEMKRLVKEIKKNKQYIIAVHDTRLRPRPSLVLNENVQGLMNKFAKKSILTLFTNAYALDGIEASKKAKTILLAYQNDAFMQHAAAKTVLGQNIPKGKLPVTINKKFKTGHGK</sequence>
<evidence type="ECO:0000256" key="1">
    <source>
        <dbReference type="ARBA" id="ARBA00001231"/>
    </source>
</evidence>
<dbReference type="PROSITE" id="PS00775">
    <property type="entry name" value="GLYCOSYL_HYDROL_F3"/>
    <property type="match status" value="1"/>
</dbReference>
<dbReference type="EMBL" id="LR590484">
    <property type="protein sequence ID" value="VTR37384.1"/>
    <property type="molecule type" value="Genomic_DNA"/>
</dbReference>
<evidence type="ECO:0000313" key="10">
    <source>
        <dbReference type="Proteomes" id="UP000308196"/>
    </source>
</evidence>
<dbReference type="Proteomes" id="UP001566204">
    <property type="component" value="Unassembled WGS sequence"/>
</dbReference>
<keyword evidence="5" id="KW-0326">Glycosidase</keyword>
<evidence type="ECO:0000256" key="2">
    <source>
        <dbReference type="ARBA" id="ARBA00005336"/>
    </source>
</evidence>
<organism evidence="9 10">
    <name type="scientific">Sphingobacterium thalpophilum</name>
    <dbReference type="NCBI Taxonomy" id="259"/>
    <lineage>
        <taxon>Bacteria</taxon>
        <taxon>Pseudomonadati</taxon>
        <taxon>Bacteroidota</taxon>
        <taxon>Sphingobacteriia</taxon>
        <taxon>Sphingobacteriales</taxon>
        <taxon>Sphingobacteriaceae</taxon>
        <taxon>Sphingobacterium</taxon>
    </lineage>
</organism>
<accession>A0A4U9V3M4</accession>
<feature type="signal peptide" evidence="6">
    <location>
        <begin position="1"/>
        <end position="21"/>
    </location>
</feature>
<reference evidence="8 11" key="2">
    <citation type="submission" date="2024-06" db="EMBL/GenBank/DDBJ databases">
        <title>Soil Sphingobacterium thalpophilum.</title>
        <authorList>
            <person name="Yang J."/>
            <person name="Li J."/>
        </authorList>
    </citation>
    <scope>NUCLEOTIDE SEQUENCE [LARGE SCALE GENOMIC DNA]</scope>
    <source>
        <strain evidence="8 11">22g91tb</strain>
    </source>
</reference>
<dbReference type="GeneID" id="78462607"/>
<evidence type="ECO:0000256" key="3">
    <source>
        <dbReference type="ARBA" id="ARBA00012663"/>
    </source>
</evidence>
<keyword evidence="4 8" id="KW-0378">Hydrolase</keyword>
<comment type="catalytic activity">
    <reaction evidence="1">
        <text>Hydrolysis of terminal non-reducing N-acetyl-D-hexosamine residues in N-acetyl-beta-D-hexosaminides.</text>
        <dbReference type="EC" id="3.2.1.52"/>
    </reaction>
</comment>
<name>A0A4U9V3M4_9SPHI</name>
<dbReference type="KEGG" id="stha:NCTC11429_01863"/>
<dbReference type="GO" id="GO:0009254">
    <property type="term" value="P:peptidoglycan turnover"/>
    <property type="evidence" value="ECO:0007669"/>
    <property type="project" value="TreeGrafter"/>
</dbReference>
<feature type="chain" id="PRO_5020892734" description="beta-N-acetylhexosaminidase" evidence="6">
    <location>
        <begin position="22"/>
        <end position="568"/>
    </location>
</feature>
<gene>
    <name evidence="9" type="primary">ybbD</name>
    <name evidence="8" type="ORF">ABTW24_11615</name>
    <name evidence="9" type="ORF">NCTC11429_01863</name>
</gene>
<dbReference type="Proteomes" id="UP000308196">
    <property type="component" value="Chromosome"/>
</dbReference>
<dbReference type="RefSeq" id="WP_028071757.1">
    <property type="nucleotide sequence ID" value="NZ_CP141191.1"/>
</dbReference>
<evidence type="ECO:0000313" key="11">
    <source>
        <dbReference type="Proteomes" id="UP001566204"/>
    </source>
</evidence>
<dbReference type="PANTHER" id="PTHR30480">
    <property type="entry name" value="BETA-HEXOSAMINIDASE-RELATED"/>
    <property type="match status" value="1"/>
</dbReference>
<evidence type="ECO:0000259" key="7">
    <source>
        <dbReference type="Pfam" id="PF00933"/>
    </source>
</evidence>
<dbReference type="InterPro" id="IPR019800">
    <property type="entry name" value="Glyco_hydro_3_AS"/>
</dbReference>
<dbReference type="PANTHER" id="PTHR30480:SF13">
    <property type="entry name" value="BETA-HEXOSAMINIDASE"/>
    <property type="match status" value="1"/>
</dbReference>
<dbReference type="Gene3D" id="3.20.20.300">
    <property type="entry name" value="Glycoside hydrolase, family 3, N-terminal domain"/>
    <property type="match status" value="1"/>
</dbReference>
<comment type="similarity">
    <text evidence="2">Belongs to the glycosyl hydrolase 3 family.</text>
</comment>
<dbReference type="InterPro" id="IPR036962">
    <property type="entry name" value="Glyco_hydro_3_N_sf"/>
</dbReference>
<evidence type="ECO:0000313" key="9">
    <source>
        <dbReference type="EMBL" id="VTR37384.1"/>
    </source>
</evidence>
<dbReference type="InterPro" id="IPR001764">
    <property type="entry name" value="Glyco_hydro_3_N"/>
</dbReference>
<dbReference type="PRINTS" id="PR00133">
    <property type="entry name" value="GLHYDRLASE3"/>
</dbReference>
<dbReference type="InterPro" id="IPR017853">
    <property type="entry name" value="GH"/>
</dbReference>
<keyword evidence="11" id="KW-1185">Reference proteome</keyword>
<dbReference type="STRING" id="1123265.GCA_000686625_00732"/>
<dbReference type="EC" id="3.2.1.52" evidence="3"/>
<dbReference type="InterPro" id="IPR036881">
    <property type="entry name" value="Glyco_hydro_3_C_sf"/>
</dbReference>
<feature type="domain" description="Glycoside hydrolase family 3 N-terminal" evidence="7">
    <location>
        <begin position="48"/>
        <end position="363"/>
    </location>
</feature>
<dbReference type="SUPFAM" id="SSF51445">
    <property type="entry name" value="(Trans)glycosidases"/>
    <property type="match status" value="1"/>
</dbReference>
<evidence type="ECO:0000256" key="6">
    <source>
        <dbReference type="SAM" id="SignalP"/>
    </source>
</evidence>
<dbReference type="Pfam" id="PF00933">
    <property type="entry name" value="Glyco_hydro_3"/>
    <property type="match status" value="1"/>
</dbReference>
<dbReference type="InterPro" id="IPR050226">
    <property type="entry name" value="NagZ_Beta-hexosaminidase"/>
</dbReference>
<reference evidence="9 10" key="1">
    <citation type="submission" date="2019-05" db="EMBL/GenBank/DDBJ databases">
        <authorList>
            <consortium name="Pathogen Informatics"/>
        </authorList>
    </citation>
    <scope>NUCLEOTIDE SEQUENCE [LARGE SCALE GENOMIC DNA]</scope>
    <source>
        <strain evidence="9 10">NCTC11429</strain>
    </source>
</reference>
<dbReference type="Gene3D" id="3.40.50.1700">
    <property type="entry name" value="Glycoside hydrolase family 3 C-terminal domain"/>
    <property type="match status" value="1"/>
</dbReference>
<dbReference type="GO" id="GO:0004563">
    <property type="term" value="F:beta-N-acetylhexosaminidase activity"/>
    <property type="evidence" value="ECO:0007669"/>
    <property type="project" value="UniProtKB-EC"/>
</dbReference>
<keyword evidence="6" id="KW-0732">Signal</keyword>
<protein>
    <recommendedName>
        <fullName evidence="3">beta-N-acetylhexosaminidase</fullName>
        <ecNumber evidence="3">3.2.1.52</ecNumber>
    </recommendedName>
</protein>
<evidence type="ECO:0000256" key="5">
    <source>
        <dbReference type="ARBA" id="ARBA00023295"/>
    </source>
</evidence>
<dbReference type="GO" id="GO:0005975">
    <property type="term" value="P:carbohydrate metabolic process"/>
    <property type="evidence" value="ECO:0007669"/>
    <property type="project" value="InterPro"/>
</dbReference>
<dbReference type="AlphaFoldDB" id="A0A4U9V3M4"/>
<dbReference type="EMBL" id="JBEOQB010000003">
    <property type="protein sequence ID" value="MEZ0452245.1"/>
    <property type="molecule type" value="Genomic_DNA"/>
</dbReference>